<feature type="transmembrane region" description="Helical" evidence="7">
    <location>
        <begin position="202"/>
        <end position="220"/>
    </location>
</feature>
<feature type="transmembrane region" description="Helical" evidence="7">
    <location>
        <begin position="121"/>
        <end position="143"/>
    </location>
</feature>
<evidence type="ECO:0000256" key="1">
    <source>
        <dbReference type="ARBA" id="ARBA00004141"/>
    </source>
</evidence>
<evidence type="ECO:0000256" key="5">
    <source>
        <dbReference type="ARBA" id="ARBA00038359"/>
    </source>
</evidence>
<feature type="transmembrane region" description="Helical" evidence="7">
    <location>
        <begin position="163"/>
        <end position="190"/>
    </location>
</feature>
<organism evidence="9 10">
    <name type="scientific">Aspergillus ibericus CBS 121593</name>
    <dbReference type="NCBI Taxonomy" id="1448316"/>
    <lineage>
        <taxon>Eukaryota</taxon>
        <taxon>Fungi</taxon>
        <taxon>Dikarya</taxon>
        <taxon>Ascomycota</taxon>
        <taxon>Pezizomycotina</taxon>
        <taxon>Eurotiomycetes</taxon>
        <taxon>Eurotiomycetidae</taxon>
        <taxon>Eurotiales</taxon>
        <taxon>Aspergillaceae</taxon>
        <taxon>Aspergillus</taxon>
        <taxon>Aspergillus subgen. Circumdati</taxon>
    </lineage>
</organism>
<dbReference type="PANTHER" id="PTHR33048">
    <property type="entry name" value="PTH11-LIKE INTEGRAL MEMBRANE PROTEIN (AFU_ORTHOLOGUE AFUA_5G11245)"/>
    <property type="match status" value="1"/>
</dbReference>
<comment type="subcellular location">
    <subcellularLocation>
        <location evidence="1">Membrane</location>
        <topology evidence="1">Multi-pass membrane protein</topology>
    </subcellularLocation>
</comment>
<evidence type="ECO:0000256" key="6">
    <source>
        <dbReference type="SAM" id="MobiDB-lite"/>
    </source>
</evidence>
<dbReference type="EMBL" id="KZ824419">
    <property type="protein sequence ID" value="RAL06173.1"/>
    <property type="molecule type" value="Genomic_DNA"/>
</dbReference>
<comment type="similarity">
    <text evidence="5">Belongs to the SAT4 family.</text>
</comment>
<dbReference type="AlphaFoldDB" id="A0A395HFD9"/>
<accession>A0A395HFD9</accession>
<protein>
    <recommendedName>
        <fullName evidence="8">Rhodopsin domain-containing protein</fullName>
    </recommendedName>
</protein>
<dbReference type="Proteomes" id="UP000249402">
    <property type="component" value="Unassembled WGS sequence"/>
</dbReference>
<dbReference type="RefSeq" id="XP_025580500.1">
    <property type="nucleotide sequence ID" value="XM_025722392.1"/>
</dbReference>
<feature type="transmembrane region" description="Helical" evidence="7">
    <location>
        <begin position="85"/>
        <end position="109"/>
    </location>
</feature>
<keyword evidence="10" id="KW-1185">Reference proteome</keyword>
<dbReference type="OrthoDB" id="3529975at2759"/>
<evidence type="ECO:0000313" key="10">
    <source>
        <dbReference type="Proteomes" id="UP000249402"/>
    </source>
</evidence>
<evidence type="ECO:0000259" key="8">
    <source>
        <dbReference type="Pfam" id="PF20684"/>
    </source>
</evidence>
<feature type="region of interest" description="Disordered" evidence="6">
    <location>
        <begin position="279"/>
        <end position="301"/>
    </location>
</feature>
<dbReference type="GeneID" id="37227257"/>
<gene>
    <name evidence="9" type="ORF">BO80DRAFT_460417</name>
</gene>
<evidence type="ECO:0000256" key="2">
    <source>
        <dbReference type="ARBA" id="ARBA00022692"/>
    </source>
</evidence>
<dbReference type="PANTHER" id="PTHR33048:SF19">
    <property type="entry name" value="MEMBRANE PROTEIN PTH11-LIKE, PUTATIVE (AFU_ORTHOLOGUE AFUA_1G14080)-RELATED"/>
    <property type="match status" value="1"/>
</dbReference>
<dbReference type="VEuPathDB" id="FungiDB:BO80DRAFT_460417"/>
<dbReference type="Pfam" id="PF20684">
    <property type="entry name" value="Fung_rhodopsin"/>
    <property type="match status" value="1"/>
</dbReference>
<evidence type="ECO:0000256" key="7">
    <source>
        <dbReference type="SAM" id="Phobius"/>
    </source>
</evidence>
<dbReference type="InterPro" id="IPR052337">
    <property type="entry name" value="SAT4-like"/>
</dbReference>
<keyword evidence="2 7" id="KW-0812">Transmembrane</keyword>
<keyword evidence="3 7" id="KW-1133">Transmembrane helix</keyword>
<feature type="domain" description="Rhodopsin" evidence="8">
    <location>
        <begin position="28"/>
        <end position="264"/>
    </location>
</feature>
<keyword evidence="4 7" id="KW-0472">Membrane</keyword>
<sequence>MGRLSANGIKLLIWMVVFTVLITLILGLRLWAIRVKRRSFKLHDYLILLAYISTCCMAGLTWWAIANGLGAHTADLSAYERGVQFQLIVGSSVTWLVGTVSCKLSMISLYTTLFPSRRFTYAIWAMTILVLAYFIAFICLFLTQCHPVSYGWNPVPGGSCRSLFIQEILSITLNMVIDTLIAVLPIPALWRLKMAIRNKITISVMFAMGLIVVAVMAFRLEITLNPSTNADFVQGLYLVGLVSFLELWLSIIVVSLPTLAPLFRMYVEPVLARVLGSKGSGGEPRRLREAQHTIGSDPPSRRKYALQESFLEEGYEFGVVGTETNVKGSRGAEGNSQDSLAELVGKDGGTGLGMGGISVRHEIQIEREE</sequence>
<dbReference type="GO" id="GO:0016020">
    <property type="term" value="C:membrane"/>
    <property type="evidence" value="ECO:0007669"/>
    <property type="project" value="UniProtKB-SubCell"/>
</dbReference>
<dbReference type="InterPro" id="IPR049326">
    <property type="entry name" value="Rhodopsin_dom_fungi"/>
</dbReference>
<reference evidence="9 10" key="1">
    <citation type="submission" date="2018-02" db="EMBL/GenBank/DDBJ databases">
        <title>The genomes of Aspergillus section Nigri reveals drivers in fungal speciation.</title>
        <authorList>
            <consortium name="DOE Joint Genome Institute"/>
            <person name="Vesth T.C."/>
            <person name="Nybo J."/>
            <person name="Theobald S."/>
            <person name="Brandl J."/>
            <person name="Frisvad J.C."/>
            <person name="Nielsen K.F."/>
            <person name="Lyhne E.K."/>
            <person name="Kogle M.E."/>
            <person name="Kuo A."/>
            <person name="Riley R."/>
            <person name="Clum A."/>
            <person name="Nolan M."/>
            <person name="Lipzen A."/>
            <person name="Salamov A."/>
            <person name="Henrissat B."/>
            <person name="Wiebenga A."/>
            <person name="De vries R.P."/>
            <person name="Grigoriev I.V."/>
            <person name="Mortensen U.H."/>
            <person name="Andersen M.R."/>
            <person name="Baker S.E."/>
        </authorList>
    </citation>
    <scope>NUCLEOTIDE SEQUENCE [LARGE SCALE GENOMIC DNA]</scope>
    <source>
        <strain evidence="9 10">CBS 121593</strain>
    </source>
</reference>
<feature type="transmembrane region" description="Helical" evidence="7">
    <location>
        <begin position="232"/>
        <end position="256"/>
    </location>
</feature>
<feature type="transmembrane region" description="Helical" evidence="7">
    <location>
        <begin position="12"/>
        <end position="33"/>
    </location>
</feature>
<feature type="transmembrane region" description="Helical" evidence="7">
    <location>
        <begin position="45"/>
        <end position="65"/>
    </location>
</feature>
<name>A0A395HFD9_9EURO</name>
<evidence type="ECO:0000256" key="3">
    <source>
        <dbReference type="ARBA" id="ARBA00022989"/>
    </source>
</evidence>
<proteinExistence type="inferred from homology"/>
<evidence type="ECO:0000313" key="9">
    <source>
        <dbReference type="EMBL" id="RAL06173.1"/>
    </source>
</evidence>
<evidence type="ECO:0000256" key="4">
    <source>
        <dbReference type="ARBA" id="ARBA00023136"/>
    </source>
</evidence>